<dbReference type="GO" id="GO:0006779">
    <property type="term" value="P:porphyrin-containing compound biosynthetic process"/>
    <property type="evidence" value="ECO:0007669"/>
    <property type="project" value="InterPro"/>
</dbReference>
<dbReference type="PANTHER" id="PTHR47099">
    <property type="entry name" value="METHYLCOBAMIDE:COM METHYLTRANSFERASE MTBA"/>
    <property type="match status" value="1"/>
</dbReference>
<dbReference type="EMBL" id="LAZR01000092">
    <property type="protein sequence ID" value="KKN92766.1"/>
    <property type="molecule type" value="Genomic_DNA"/>
</dbReference>
<dbReference type="AlphaFoldDB" id="A0A0F9X1X0"/>
<dbReference type="Gene3D" id="3.20.20.210">
    <property type="match status" value="1"/>
</dbReference>
<gene>
    <name evidence="2" type="ORF">LCGC14_0205090</name>
</gene>
<dbReference type="InterPro" id="IPR038071">
    <property type="entry name" value="UROD/MetE-like_sf"/>
</dbReference>
<dbReference type="GO" id="GO:0004853">
    <property type="term" value="F:uroporphyrinogen decarboxylase activity"/>
    <property type="evidence" value="ECO:0007669"/>
    <property type="project" value="InterPro"/>
</dbReference>
<organism evidence="2">
    <name type="scientific">marine sediment metagenome</name>
    <dbReference type="NCBI Taxonomy" id="412755"/>
    <lineage>
        <taxon>unclassified sequences</taxon>
        <taxon>metagenomes</taxon>
        <taxon>ecological metagenomes</taxon>
    </lineage>
</organism>
<reference evidence="2" key="1">
    <citation type="journal article" date="2015" name="Nature">
        <title>Complex archaea that bridge the gap between prokaryotes and eukaryotes.</title>
        <authorList>
            <person name="Spang A."/>
            <person name="Saw J.H."/>
            <person name="Jorgensen S.L."/>
            <person name="Zaremba-Niedzwiedzka K."/>
            <person name="Martijn J."/>
            <person name="Lind A.E."/>
            <person name="van Eijk R."/>
            <person name="Schleper C."/>
            <person name="Guy L."/>
            <person name="Ettema T.J."/>
        </authorList>
    </citation>
    <scope>NUCLEOTIDE SEQUENCE</scope>
</reference>
<evidence type="ECO:0000259" key="1">
    <source>
        <dbReference type="Pfam" id="PF01208"/>
    </source>
</evidence>
<evidence type="ECO:0000313" key="2">
    <source>
        <dbReference type="EMBL" id="KKN92766.1"/>
    </source>
</evidence>
<accession>A0A0F9X1X0</accession>
<feature type="domain" description="Uroporphyrinogen decarboxylase (URO-D)" evidence="1">
    <location>
        <begin position="98"/>
        <end position="355"/>
    </location>
</feature>
<name>A0A0F9X1X0_9ZZZZ</name>
<comment type="caution">
    <text evidence="2">The sequence shown here is derived from an EMBL/GenBank/DDBJ whole genome shotgun (WGS) entry which is preliminary data.</text>
</comment>
<dbReference type="PANTHER" id="PTHR47099:SF1">
    <property type="entry name" value="METHYLCOBAMIDE:COM METHYLTRANSFERASE MTBA"/>
    <property type="match status" value="1"/>
</dbReference>
<protein>
    <recommendedName>
        <fullName evidence="1">Uroporphyrinogen decarboxylase (URO-D) domain-containing protein</fullName>
    </recommendedName>
</protein>
<dbReference type="InterPro" id="IPR000257">
    <property type="entry name" value="Uroporphyrinogen_deCOase"/>
</dbReference>
<proteinExistence type="predicted"/>
<dbReference type="InterPro" id="IPR052024">
    <property type="entry name" value="Methanogen_methyltrans"/>
</dbReference>
<sequence>MSTEAGMAALRLEMPPKVPRTEYSVEIHSDLVQAITGLDPRSWDEGESPGNWDELEKHVIARTDGKNPWHELYRIWDYAFQWNTSIGSEHFGNYTTNMGHAVYTEDGSDFTPVGTCPFATPEEALAFDPVDAFGRLDHAKLVADFNNYYAAAVRRGPIGVGMTGIYTTMLSAFIAIYGWDMLLLAAGVDQKQLGTIANRYAQWAQQLFDALADCDAPVVMVHDDMVWTEGPFIHPDWYREFVFPNFKNYFAPLRDAGKIICFTSDGNYTMFLDDLVDCGVNCFIFEPLTDMAAFAEKYGRTHAFIGNADTRILLRNNKAEIRAEVQRCMAIGKSCPGFFLAVGNHIPPNTPVDAALYYNKVYEELAQR</sequence>
<dbReference type="SUPFAM" id="SSF51726">
    <property type="entry name" value="UROD/MetE-like"/>
    <property type="match status" value="1"/>
</dbReference>
<dbReference type="Pfam" id="PF01208">
    <property type="entry name" value="URO-D"/>
    <property type="match status" value="1"/>
</dbReference>